<keyword evidence="2" id="KW-0472">Membrane</keyword>
<protein>
    <submittedName>
        <fullName evidence="3">Uncharacterized protein</fullName>
    </submittedName>
</protein>
<dbReference type="AlphaFoldDB" id="A0A5N6LTV4"/>
<keyword evidence="2" id="KW-1133">Transmembrane helix</keyword>
<comment type="caution">
    <text evidence="3">The sequence shown here is derived from an EMBL/GenBank/DDBJ whole genome shotgun (WGS) entry which is preliminary data.</text>
</comment>
<dbReference type="Proteomes" id="UP000326396">
    <property type="component" value="Linkage Group LG8"/>
</dbReference>
<feature type="transmembrane region" description="Helical" evidence="2">
    <location>
        <begin position="496"/>
        <end position="515"/>
    </location>
</feature>
<evidence type="ECO:0000256" key="1">
    <source>
        <dbReference type="SAM" id="MobiDB-lite"/>
    </source>
</evidence>
<gene>
    <name evidence="3" type="ORF">E3N88_38364</name>
</gene>
<keyword evidence="2" id="KW-0812">Transmembrane</keyword>
<name>A0A5N6LTV4_9ASTR</name>
<keyword evidence="4" id="KW-1185">Reference proteome</keyword>
<proteinExistence type="predicted"/>
<reference evidence="3 4" key="1">
    <citation type="submission" date="2019-05" db="EMBL/GenBank/DDBJ databases">
        <title>Mikania micrantha, genome provides insights into the molecular mechanism of rapid growth.</title>
        <authorList>
            <person name="Liu B."/>
        </authorList>
    </citation>
    <scope>NUCLEOTIDE SEQUENCE [LARGE SCALE GENOMIC DNA]</scope>
    <source>
        <strain evidence="3">NLD-2019</strain>
        <tissue evidence="3">Leaf</tissue>
    </source>
</reference>
<evidence type="ECO:0000256" key="2">
    <source>
        <dbReference type="SAM" id="Phobius"/>
    </source>
</evidence>
<feature type="region of interest" description="Disordered" evidence="1">
    <location>
        <begin position="184"/>
        <end position="268"/>
    </location>
</feature>
<dbReference type="EMBL" id="SZYD01000018">
    <property type="protein sequence ID" value="KAD2804987.1"/>
    <property type="molecule type" value="Genomic_DNA"/>
</dbReference>
<feature type="transmembrane region" description="Helical" evidence="2">
    <location>
        <begin position="622"/>
        <end position="644"/>
    </location>
</feature>
<evidence type="ECO:0000313" key="3">
    <source>
        <dbReference type="EMBL" id="KAD2804987.1"/>
    </source>
</evidence>
<evidence type="ECO:0000313" key="4">
    <source>
        <dbReference type="Proteomes" id="UP000326396"/>
    </source>
</evidence>
<feature type="transmembrane region" description="Helical" evidence="2">
    <location>
        <begin position="565"/>
        <end position="583"/>
    </location>
</feature>
<feature type="compositionally biased region" description="Polar residues" evidence="1">
    <location>
        <begin position="186"/>
        <end position="196"/>
    </location>
</feature>
<sequence>MKPSAEGSSPQPLPPDKPPWVVEKAVDYNQSLLDKPIGTIEANQEVLPVQCPIVELGGSIEGCQQESIPKEVSETHPSPREQRYAKYSARRGGVRVPVVGGAHRDKKKVRFSPLLSDLRVKEFVHATTIMLKDKPLALQEHRFQKHEGSHVVATSSAGDMEVENNALNDSQATVSFANGRLKETQSSEISGLNNSEIHPKSGPQANKDKSKTPASTSKEGDKGKDKAKTDGGIPNSNNKKGGFDFSKAVNGDKGKVKQNQASVLKSKEGKGVSLGNRFTVLEEANIQPDGSQGAVGKEVVDLDVVGQGEPSSSVPTCTMSKEVDMVHMDIGLSLPDSVMETATGNNQEIGSLSEYKKSVIMGYINGTAAVPNLVANAWSTAEWIYFQNQCTRMGYEPEYLIVDDEAFMEDNLLDVKSIQPLPENKKQAILKALNSSAKAVMAKHMMSWTVAERVFFREQVTALGLDMTYAIKDVEEEANGMAAMMAGQFLASMSSWLLFFCVFLGFCDVSGSWVCSVHPKTHRHHGRLFRGWVHLAWKGWDFSCVKVVSSYWLQPYYKTELGDMGLILLLQLTCSLGFGWLNFGRGIGYGDLVGGSSKAGHHRTWFPLDYGGRSQGWGLQQVLDVVMGPIGLGLWSMWEVWLFIRLYRGWNYLSSLGDMFGPPRFDPYFTVLVVWGWSDAAGLDLHTAIGVFCCMAGGIVGWKYEMSWLWVNFGLHRYDDDSACGLWAYDVAVQLASLVLQSVVRPGWSTDMSLWPAAIAQWPAQGPGVAPFWVEMAPVFLGLAPASPSPAWSCPTVAFACSVVALGRPGMALSWPAVASVRV</sequence>
<organism evidence="3 4">
    <name type="scientific">Mikania micrantha</name>
    <name type="common">bitter vine</name>
    <dbReference type="NCBI Taxonomy" id="192012"/>
    <lineage>
        <taxon>Eukaryota</taxon>
        <taxon>Viridiplantae</taxon>
        <taxon>Streptophyta</taxon>
        <taxon>Embryophyta</taxon>
        <taxon>Tracheophyta</taxon>
        <taxon>Spermatophyta</taxon>
        <taxon>Magnoliopsida</taxon>
        <taxon>eudicotyledons</taxon>
        <taxon>Gunneridae</taxon>
        <taxon>Pentapetalae</taxon>
        <taxon>asterids</taxon>
        <taxon>campanulids</taxon>
        <taxon>Asterales</taxon>
        <taxon>Asteraceae</taxon>
        <taxon>Asteroideae</taxon>
        <taxon>Heliantheae alliance</taxon>
        <taxon>Eupatorieae</taxon>
        <taxon>Mikania</taxon>
    </lineage>
</organism>
<accession>A0A5N6LTV4</accession>
<feature type="region of interest" description="Disordered" evidence="1">
    <location>
        <begin position="1"/>
        <end position="20"/>
    </location>
</feature>
<feature type="compositionally biased region" description="Basic and acidic residues" evidence="1">
    <location>
        <begin position="218"/>
        <end position="229"/>
    </location>
</feature>